<comment type="caution">
    <text evidence="2">The sequence shown here is derived from an EMBL/GenBank/DDBJ whole genome shotgun (WGS) entry which is preliminary data.</text>
</comment>
<sequence>MHSGLVLPAFASELSIEAPLAPNCPAPRRQLSNQKSAAPAPAGPPVDYNRAKRHELDQAFVALIREQRDCTDRLLVWYRKRVHAYRAFAAQLFAVNDAVLGQRRGMTRLTSRRSSSDGRVGGVSPVVQVTKHRTQRSKSLGAYGASAAVRPAQTTTGGTSKSSRMLDELCAMDCSVAKSIEELCDFLETSVIEVLSTMAQQSAELVHDMWLADMHYRVAARQQEVAWQDISALMTQLFARLREVEINRKSVTKELLATTLLRTNQLWQQLPGASAHAITCLQGISLEVDELEREIAEGIKMHNKQPSVSSGNNSSVSSIESRRSSTELPTRASSGSITDIRPSPDTSTSGTMEALGLPLPSPLVLHAAVLERKGEGVVNSLKGAWVPCLVVLTADQFLHIFETKPETDPATASPESAFAAVLPQITAADNFRGRRGERDAMVHPVITLDVRHHMVAPRDSCTKSHHLCQFGVTEVSHNAGIKGLFKGESFRRLSLRTRSFHEMKEWVAKIRACAVETIAGPEERFARGGSPRLSDGGSLEGGEPWSDAETNDG</sequence>
<accession>A0A835ZJ86</accession>
<keyword evidence="3" id="KW-1185">Reference proteome</keyword>
<reference evidence="2" key="1">
    <citation type="submission" date="2021-02" db="EMBL/GenBank/DDBJ databases">
        <title>First Annotated Genome of the Yellow-green Alga Tribonema minus.</title>
        <authorList>
            <person name="Mahan K.M."/>
        </authorList>
    </citation>
    <scope>NUCLEOTIDE SEQUENCE</scope>
    <source>
        <strain evidence="2">UTEX B ZZ1240</strain>
    </source>
</reference>
<dbReference type="OrthoDB" id="195725at2759"/>
<gene>
    <name evidence="2" type="ORF">JKP88DRAFT_266292</name>
</gene>
<dbReference type="Gene3D" id="2.30.29.30">
    <property type="entry name" value="Pleckstrin-homology domain (PH domain)/Phosphotyrosine-binding domain (PTB)"/>
    <property type="match status" value="1"/>
</dbReference>
<feature type="region of interest" description="Disordered" evidence="1">
    <location>
        <begin position="25"/>
        <end position="49"/>
    </location>
</feature>
<dbReference type="Proteomes" id="UP000664859">
    <property type="component" value="Unassembled WGS sequence"/>
</dbReference>
<evidence type="ECO:0000313" key="3">
    <source>
        <dbReference type="Proteomes" id="UP000664859"/>
    </source>
</evidence>
<evidence type="ECO:0000256" key="1">
    <source>
        <dbReference type="SAM" id="MobiDB-lite"/>
    </source>
</evidence>
<evidence type="ECO:0000313" key="2">
    <source>
        <dbReference type="EMBL" id="KAG5192230.1"/>
    </source>
</evidence>
<proteinExistence type="predicted"/>
<feature type="compositionally biased region" description="Polar residues" evidence="1">
    <location>
        <begin position="326"/>
        <end position="337"/>
    </location>
</feature>
<organism evidence="2 3">
    <name type="scientific">Tribonema minus</name>
    <dbReference type="NCBI Taxonomy" id="303371"/>
    <lineage>
        <taxon>Eukaryota</taxon>
        <taxon>Sar</taxon>
        <taxon>Stramenopiles</taxon>
        <taxon>Ochrophyta</taxon>
        <taxon>PX clade</taxon>
        <taxon>Xanthophyceae</taxon>
        <taxon>Tribonematales</taxon>
        <taxon>Tribonemataceae</taxon>
        <taxon>Tribonema</taxon>
    </lineage>
</organism>
<feature type="compositionally biased region" description="Low complexity" evidence="1">
    <location>
        <begin position="307"/>
        <end position="319"/>
    </location>
</feature>
<evidence type="ECO:0008006" key="4">
    <source>
        <dbReference type="Google" id="ProtNLM"/>
    </source>
</evidence>
<dbReference type="InterPro" id="IPR011993">
    <property type="entry name" value="PH-like_dom_sf"/>
</dbReference>
<protein>
    <recommendedName>
        <fullName evidence="4">PH domain-containing protein</fullName>
    </recommendedName>
</protein>
<dbReference type="EMBL" id="JAFCMP010000009">
    <property type="protein sequence ID" value="KAG5192230.1"/>
    <property type="molecule type" value="Genomic_DNA"/>
</dbReference>
<dbReference type="AlphaFoldDB" id="A0A835ZJ86"/>
<feature type="region of interest" description="Disordered" evidence="1">
    <location>
        <begin position="524"/>
        <end position="553"/>
    </location>
</feature>
<feature type="region of interest" description="Disordered" evidence="1">
    <location>
        <begin position="300"/>
        <end position="352"/>
    </location>
</feature>
<name>A0A835ZJ86_9STRA</name>